<dbReference type="InterPro" id="IPR053137">
    <property type="entry name" value="NLR-like"/>
</dbReference>
<dbReference type="GO" id="GO:0007165">
    <property type="term" value="P:signal transduction"/>
    <property type="evidence" value="ECO:0007669"/>
    <property type="project" value="InterPro"/>
</dbReference>
<dbReference type="Pfam" id="PF13676">
    <property type="entry name" value="TIR_2"/>
    <property type="match status" value="1"/>
</dbReference>
<dbReference type="InterPro" id="IPR011990">
    <property type="entry name" value="TPR-like_helical_dom_sf"/>
</dbReference>
<dbReference type="Pfam" id="PF13424">
    <property type="entry name" value="TPR_12"/>
    <property type="match status" value="1"/>
</dbReference>
<feature type="transmembrane region" description="Helical" evidence="1">
    <location>
        <begin position="189"/>
        <end position="210"/>
    </location>
</feature>
<keyword evidence="1" id="KW-0812">Transmembrane</keyword>
<sequence>MSRYAAFISYSHSDNVAARRLHRALEGFRVPRALTNTASPFGPVPRRLPPVFRDRDELPASGDLGTELRAALANSRFQVVLCSPAAARSRWVNEEILAFKRVHGEHRTLAVILSGEPYGGDLECFPPALRFKLGPEGDLGTEPAEPIAADLRPGKDGRRLAVLKLVAGIAGVPLDALARRDAARRQRRLLAIAVISLTIAVVTIGLAIYAEGQRRIAERQRRLADRSLEFLVGTFAVANPATENPRTITALTILQRASRGAATGLNDEPAVSARLLGATGEIYANLGLAREAQHDLRLALRRLPRGTERAGVWLRLARLAYERNDPAAMARAIDSARASYGPSEPDARHRDAEVVYEQGRAAVLAGRYEQAAKLLGEAARQFAVLNGDNRAEIGRALINQATALIQLRRNDEADEIYAAAVAITAKKFGWNHLLTANAIRNQALSDLEAGRLGIADRRIDQALAIYDRVLDPDHPFKAAALILKGRILIGAREPEPALEALYRARAMFARMYGPNNSSVADADFYAAEAEGVAGRPDAALARAARVKTIYDRQYGPDDPDQAELLALRSRILLAANRAEQASRACDAAVALRMRLNPYDPGAGSRRDCAPLHAARPLSSS</sequence>
<name>A0A7W7KEA2_9SPHN</name>
<dbReference type="PROSITE" id="PS50104">
    <property type="entry name" value="TIR"/>
    <property type="match status" value="1"/>
</dbReference>
<dbReference type="Gene3D" id="1.25.40.10">
    <property type="entry name" value="Tetratricopeptide repeat domain"/>
    <property type="match status" value="2"/>
</dbReference>
<dbReference type="PANTHER" id="PTHR46082">
    <property type="entry name" value="ATP/GTP-BINDING PROTEIN-RELATED"/>
    <property type="match status" value="1"/>
</dbReference>
<gene>
    <name evidence="3" type="ORF">HNO88_003952</name>
</gene>
<organism evidence="3 4">
    <name type="scientific">Novosphingobium chloroacetimidivorans</name>
    <dbReference type="NCBI Taxonomy" id="1428314"/>
    <lineage>
        <taxon>Bacteria</taxon>
        <taxon>Pseudomonadati</taxon>
        <taxon>Pseudomonadota</taxon>
        <taxon>Alphaproteobacteria</taxon>
        <taxon>Sphingomonadales</taxon>
        <taxon>Sphingomonadaceae</taxon>
        <taxon>Novosphingobium</taxon>
    </lineage>
</organism>
<dbReference type="EMBL" id="JACHLR010000026">
    <property type="protein sequence ID" value="MBB4860608.1"/>
    <property type="molecule type" value="Genomic_DNA"/>
</dbReference>
<dbReference type="InterPro" id="IPR000157">
    <property type="entry name" value="TIR_dom"/>
</dbReference>
<keyword evidence="1" id="KW-1133">Transmembrane helix</keyword>
<accession>A0A7W7KEA2</accession>
<protein>
    <recommendedName>
        <fullName evidence="2">TIR domain-containing protein</fullName>
    </recommendedName>
</protein>
<feature type="domain" description="TIR" evidence="2">
    <location>
        <begin position="2"/>
        <end position="155"/>
    </location>
</feature>
<evidence type="ECO:0000313" key="3">
    <source>
        <dbReference type="EMBL" id="MBB4860608.1"/>
    </source>
</evidence>
<reference evidence="3 4" key="1">
    <citation type="submission" date="2020-08" db="EMBL/GenBank/DDBJ databases">
        <title>Functional genomics of gut bacteria from endangered species of beetles.</title>
        <authorList>
            <person name="Carlos-Shanley C."/>
        </authorList>
    </citation>
    <scope>NUCLEOTIDE SEQUENCE [LARGE SCALE GENOMIC DNA]</scope>
    <source>
        <strain evidence="3 4">S00245</strain>
    </source>
</reference>
<evidence type="ECO:0000259" key="2">
    <source>
        <dbReference type="PROSITE" id="PS50104"/>
    </source>
</evidence>
<evidence type="ECO:0000313" key="4">
    <source>
        <dbReference type="Proteomes" id="UP000555448"/>
    </source>
</evidence>
<proteinExistence type="predicted"/>
<dbReference type="SUPFAM" id="SSF48452">
    <property type="entry name" value="TPR-like"/>
    <property type="match status" value="3"/>
</dbReference>
<comment type="caution">
    <text evidence="3">The sequence shown here is derived from an EMBL/GenBank/DDBJ whole genome shotgun (WGS) entry which is preliminary data.</text>
</comment>
<dbReference type="PANTHER" id="PTHR46082:SF6">
    <property type="entry name" value="AAA+ ATPASE DOMAIN-CONTAINING PROTEIN-RELATED"/>
    <property type="match status" value="1"/>
</dbReference>
<dbReference type="Gene3D" id="3.40.50.10140">
    <property type="entry name" value="Toll/interleukin-1 receptor homology (TIR) domain"/>
    <property type="match status" value="1"/>
</dbReference>
<dbReference type="Proteomes" id="UP000555448">
    <property type="component" value="Unassembled WGS sequence"/>
</dbReference>
<keyword evidence="1" id="KW-0472">Membrane</keyword>
<evidence type="ECO:0000256" key="1">
    <source>
        <dbReference type="SAM" id="Phobius"/>
    </source>
</evidence>
<dbReference type="InterPro" id="IPR035897">
    <property type="entry name" value="Toll_tir_struct_dom_sf"/>
</dbReference>
<dbReference type="AlphaFoldDB" id="A0A7W7KEA2"/>
<dbReference type="SUPFAM" id="SSF52200">
    <property type="entry name" value="Toll/Interleukin receptor TIR domain"/>
    <property type="match status" value="1"/>
</dbReference>
<keyword evidence="4" id="KW-1185">Reference proteome</keyword>
<dbReference type="RefSeq" id="WP_184249732.1">
    <property type="nucleotide sequence ID" value="NZ_JACHLR010000026.1"/>
</dbReference>